<dbReference type="GO" id="GO:0003700">
    <property type="term" value="F:DNA-binding transcription factor activity"/>
    <property type="evidence" value="ECO:0007669"/>
    <property type="project" value="InterPro"/>
</dbReference>
<dbReference type="InterPro" id="IPR001845">
    <property type="entry name" value="HTH_ArsR_DNA-bd_dom"/>
</dbReference>
<gene>
    <name evidence="5" type="ORF">SDC9_172796</name>
</gene>
<dbReference type="PANTHER" id="PTHR33154:SF18">
    <property type="entry name" value="ARSENICAL RESISTANCE OPERON REPRESSOR"/>
    <property type="match status" value="1"/>
</dbReference>
<evidence type="ECO:0000256" key="1">
    <source>
        <dbReference type="ARBA" id="ARBA00023015"/>
    </source>
</evidence>
<sequence>MLLYISIDIDMKERNKLDYESNARLFKAFCDENRLRIIDLLKDGEKCACTLQDELTIVQSTLSHHMKILIESKVVESRKDKKWIYYSLSDSGSELAKNTLSEILTKSENYSSFCICED</sequence>
<dbReference type="Gene3D" id="1.10.10.10">
    <property type="entry name" value="Winged helix-like DNA-binding domain superfamily/Winged helix DNA-binding domain"/>
    <property type="match status" value="1"/>
</dbReference>
<dbReference type="GO" id="GO:0003677">
    <property type="term" value="F:DNA binding"/>
    <property type="evidence" value="ECO:0007669"/>
    <property type="project" value="UniProtKB-KW"/>
</dbReference>
<dbReference type="InterPro" id="IPR036388">
    <property type="entry name" value="WH-like_DNA-bd_sf"/>
</dbReference>
<dbReference type="Pfam" id="PF01022">
    <property type="entry name" value="HTH_5"/>
    <property type="match status" value="1"/>
</dbReference>
<dbReference type="PRINTS" id="PR00778">
    <property type="entry name" value="HTHARSR"/>
</dbReference>
<dbReference type="PROSITE" id="PS50987">
    <property type="entry name" value="HTH_ARSR_2"/>
    <property type="match status" value="1"/>
</dbReference>
<dbReference type="EMBL" id="VSSQ01074547">
    <property type="protein sequence ID" value="MPN25387.1"/>
    <property type="molecule type" value="Genomic_DNA"/>
</dbReference>
<feature type="domain" description="HTH arsR-type" evidence="4">
    <location>
        <begin position="14"/>
        <end position="111"/>
    </location>
</feature>
<organism evidence="5">
    <name type="scientific">bioreactor metagenome</name>
    <dbReference type="NCBI Taxonomy" id="1076179"/>
    <lineage>
        <taxon>unclassified sequences</taxon>
        <taxon>metagenomes</taxon>
        <taxon>ecological metagenomes</taxon>
    </lineage>
</organism>
<dbReference type="NCBIfam" id="NF033788">
    <property type="entry name" value="HTH_metalloreg"/>
    <property type="match status" value="1"/>
</dbReference>
<keyword evidence="2" id="KW-0238">DNA-binding</keyword>
<dbReference type="SMART" id="SM00418">
    <property type="entry name" value="HTH_ARSR"/>
    <property type="match status" value="1"/>
</dbReference>
<dbReference type="SUPFAM" id="SSF46785">
    <property type="entry name" value="Winged helix' DNA-binding domain"/>
    <property type="match status" value="1"/>
</dbReference>
<proteinExistence type="predicted"/>
<dbReference type="PANTHER" id="PTHR33154">
    <property type="entry name" value="TRANSCRIPTIONAL REGULATOR, ARSR FAMILY"/>
    <property type="match status" value="1"/>
</dbReference>
<keyword evidence="3" id="KW-0804">Transcription</keyword>
<protein>
    <recommendedName>
        <fullName evidence="4">HTH arsR-type domain-containing protein</fullName>
    </recommendedName>
</protein>
<evidence type="ECO:0000259" key="4">
    <source>
        <dbReference type="PROSITE" id="PS50987"/>
    </source>
</evidence>
<evidence type="ECO:0000256" key="3">
    <source>
        <dbReference type="ARBA" id="ARBA00023163"/>
    </source>
</evidence>
<dbReference type="InterPro" id="IPR036390">
    <property type="entry name" value="WH_DNA-bd_sf"/>
</dbReference>
<evidence type="ECO:0000313" key="5">
    <source>
        <dbReference type="EMBL" id="MPN25387.1"/>
    </source>
</evidence>
<comment type="caution">
    <text evidence="5">The sequence shown here is derived from an EMBL/GenBank/DDBJ whole genome shotgun (WGS) entry which is preliminary data.</text>
</comment>
<evidence type="ECO:0000256" key="2">
    <source>
        <dbReference type="ARBA" id="ARBA00023125"/>
    </source>
</evidence>
<dbReference type="AlphaFoldDB" id="A0A645GEP0"/>
<accession>A0A645GEP0</accession>
<dbReference type="InterPro" id="IPR011991">
    <property type="entry name" value="ArsR-like_HTH"/>
</dbReference>
<keyword evidence="1" id="KW-0805">Transcription regulation</keyword>
<dbReference type="InterPro" id="IPR051081">
    <property type="entry name" value="HTH_MetalResp_TranReg"/>
</dbReference>
<dbReference type="CDD" id="cd00090">
    <property type="entry name" value="HTH_ARSR"/>
    <property type="match status" value="1"/>
</dbReference>
<reference evidence="5" key="1">
    <citation type="submission" date="2019-08" db="EMBL/GenBank/DDBJ databases">
        <authorList>
            <person name="Kucharzyk K."/>
            <person name="Murdoch R.W."/>
            <person name="Higgins S."/>
            <person name="Loffler F."/>
        </authorList>
    </citation>
    <scope>NUCLEOTIDE SEQUENCE</scope>
</reference>
<name>A0A645GEP0_9ZZZZ</name>